<dbReference type="Gene3D" id="3.40.50.300">
    <property type="entry name" value="P-loop containing nucleotide triphosphate hydrolases"/>
    <property type="match status" value="1"/>
</dbReference>
<dbReference type="PANTHER" id="PTHR43335:SF8">
    <property type="entry name" value="ABC TRANSPORTER, ATP-BINDING PROTEIN"/>
    <property type="match status" value="1"/>
</dbReference>
<dbReference type="Proteomes" id="UP000768567">
    <property type="component" value="Unassembled WGS sequence"/>
</dbReference>
<dbReference type="SMART" id="SM00382">
    <property type="entry name" value="AAA"/>
    <property type="match status" value="1"/>
</dbReference>
<reference evidence="6 7" key="1">
    <citation type="submission" date="2020-10" db="EMBL/GenBank/DDBJ databases">
        <title>ChiBAC.</title>
        <authorList>
            <person name="Zenner C."/>
            <person name="Hitch T.C.A."/>
            <person name="Clavel T."/>
        </authorList>
    </citation>
    <scope>NUCLEOTIDE SEQUENCE [LARGE SCALE GENOMIC DNA]</scope>
    <source>
        <strain evidence="6 7">DSM 109015</strain>
    </source>
</reference>
<dbReference type="SUPFAM" id="SSF52540">
    <property type="entry name" value="P-loop containing nucleoside triphosphate hydrolases"/>
    <property type="match status" value="1"/>
</dbReference>
<evidence type="ECO:0000256" key="3">
    <source>
        <dbReference type="ARBA" id="ARBA00022741"/>
    </source>
</evidence>
<comment type="similarity">
    <text evidence="1">Belongs to the ABC transporter superfamily.</text>
</comment>
<dbReference type="InterPro" id="IPR027417">
    <property type="entry name" value="P-loop_NTPase"/>
</dbReference>
<dbReference type="PANTHER" id="PTHR43335">
    <property type="entry name" value="ABC TRANSPORTER, ATP-BINDING PROTEIN"/>
    <property type="match status" value="1"/>
</dbReference>
<name>A0ABR9R6J7_9FIRM</name>
<accession>A0ABR9R6J7</accession>
<feature type="domain" description="ABC transporter" evidence="5">
    <location>
        <begin position="7"/>
        <end position="235"/>
    </location>
</feature>
<protein>
    <submittedName>
        <fullName evidence="6">ATP-binding cassette domain-containing protein</fullName>
    </submittedName>
</protein>
<dbReference type="RefSeq" id="WP_193503280.1">
    <property type="nucleotide sequence ID" value="NZ_JADCKC010000004.1"/>
</dbReference>
<keyword evidence="7" id="KW-1185">Reference proteome</keyword>
<evidence type="ECO:0000313" key="6">
    <source>
        <dbReference type="EMBL" id="MBE5038783.1"/>
    </source>
</evidence>
<dbReference type="GO" id="GO:0005524">
    <property type="term" value="F:ATP binding"/>
    <property type="evidence" value="ECO:0007669"/>
    <property type="project" value="UniProtKB-KW"/>
</dbReference>
<dbReference type="PROSITE" id="PS50893">
    <property type="entry name" value="ABC_TRANSPORTER_2"/>
    <property type="match status" value="1"/>
</dbReference>
<organism evidence="6 7">
    <name type="scientific">Gemmiger gallinarum</name>
    <dbReference type="NCBI Taxonomy" id="2779354"/>
    <lineage>
        <taxon>Bacteria</taxon>
        <taxon>Bacillati</taxon>
        <taxon>Bacillota</taxon>
        <taxon>Clostridia</taxon>
        <taxon>Eubacteriales</taxon>
        <taxon>Gemmiger</taxon>
    </lineage>
</organism>
<evidence type="ECO:0000256" key="1">
    <source>
        <dbReference type="ARBA" id="ARBA00005417"/>
    </source>
</evidence>
<gene>
    <name evidence="6" type="ORF">INF35_13395</name>
</gene>
<proteinExistence type="inferred from homology"/>
<keyword evidence="4 6" id="KW-0067">ATP-binding</keyword>
<dbReference type="InterPro" id="IPR017871">
    <property type="entry name" value="ABC_transporter-like_CS"/>
</dbReference>
<dbReference type="EMBL" id="JADCKC010000004">
    <property type="protein sequence ID" value="MBE5038783.1"/>
    <property type="molecule type" value="Genomic_DNA"/>
</dbReference>
<dbReference type="InterPro" id="IPR003593">
    <property type="entry name" value="AAA+_ATPase"/>
</dbReference>
<keyword evidence="2" id="KW-0813">Transport</keyword>
<evidence type="ECO:0000256" key="4">
    <source>
        <dbReference type="ARBA" id="ARBA00022840"/>
    </source>
</evidence>
<evidence type="ECO:0000256" key="2">
    <source>
        <dbReference type="ARBA" id="ARBA00022448"/>
    </source>
</evidence>
<keyword evidence="3" id="KW-0547">Nucleotide-binding</keyword>
<evidence type="ECO:0000259" key="5">
    <source>
        <dbReference type="PROSITE" id="PS50893"/>
    </source>
</evidence>
<dbReference type="Pfam" id="PF00005">
    <property type="entry name" value="ABC_tran"/>
    <property type="match status" value="1"/>
</dbReference>
<dbReference type="InterPro" id="IPR003439">
    <property type="entry name" value="ABC_transporter-like_ATP-bd"/>
</dbReference>
<dbReference type="PROSITE" id="PS00211">
    <property type="entry name" value="ABC_TRANSPORTER_1"/>
    <property type="match status" value="1"/>
</dbReference>
<evidence type="ECO:0000313" key="7">
    <source>
        <dbReference type="Proteomes" id="UP000768567"/>
    </source>
</evidence>
<sequence length="310" mass="34366">MKESYAIETRHLTKRYGEQVAVNDVCLHVPKGHIYGLLGRNGAGKTSIMKMILQLMPATSGETLLFGEPVKRRERSVFQRIGAIIETPGFYPNLTGTENLEIFAKLRGTIRPDAVEHALQVVGLPYKDKKLFGEYSLGMKQRLGIANAIMHDPELLILDEPTNGLDPIGIAEVRAFIRSLSEKEGKTILVSSHILSEISMLADDIGILDHGVLLEEETMEELKKKNQKYILLQVSDTAATARILEQRMALQVGEYSIQDTTSVKIFKTTIDREALVRELTLQGVGLSGLAEKDDTLEDYFKKITGGEGIA</sequence>
<comment type="caution">
    <text evidence="6">The sequence shown here is derived from an EMBL/GenBank/DDBJ whole genome shotgun (WGS) entry which is preliminary data.</text>
</comment>